<dbReference type="Gene3D" id="3.30.429.10">
    <property type="entry name" value="Macrophage Migration Inhibitory Factor"/>
    <property type="match status" value="1"/>
</dbReference>
<dbReference type="STRING" id="1121448.DGI_1152"/>
<dbReference type="Proteomes" id="UP000016587">
    <property type="component" value="Chromosome"/>
</dbReference>
<name>T2G8U3_MEGG1</name>
<dbReference type="PANTHER" id="PTHR38460">
    <property type="entry name" value="TAUTOMERASE YOLI-RELATED"/>
    <property type="match status" value="1"/>
</dbReference>
<keyword evidence="2" id="KW-1185">Reference proteome</keyword>
<dbReference type="PATRIC" id="fig|1121448.10.peg.1150"/>
<dbReference type="PANTHER" id="PTHR38460:SF1">
    <property type="entry name" value="TAUTOMERASE YOLI-RELATED"/>
    <property type="match status" value="1"/>
</dbReference>
<gene>
    <name evidence="1" type="ORF">DGI_1152</name>
</gene>
<proteinExistence type="predicted"/>
<accession>T2G8U3</accession>
<evidence type="ECO:0000313" key="1">
    <source>
        <dbReference type="EMBL" id="AGW13015.1"/>
    </source>
</evidence>
<dbReference type="InterPro" id="IPR014347">
    <property type="entry name" value="Tautomerase/MIF_sf"/>
</dbReference>
<dbReference type="HOGENOM" id="CLU_148073_0_0_7"/>
<dbReference type="RefSeq" id="WP_021759784.1">
    <property type="nucleotide sequence ID" value="NC_022444.1"/>
</dbReference>
<sequence>MPFVQISMLEGTSAEYRKTLGDIVHQAMVETINIPPLDRFQTIREFSRENFLCTPEYLGIQYSEQFMIIHITLNEGRSLEMKQALYKTVAERVSAALGISPADIMIGLTEVKKENWSFGNGIAQYA</sequence>
<dbReference type="Pfam" id="PF14552">
    <property type="entry name" value="Tautomerase_2"/>
    <property type="match status" value="1"/>
</dbReference>
<dbReference type="AlphaFoldDB" id="T2G8U3"/>
<dbReference type="InterPro" id="IPR037479">
    <property type="entry name" value="Tauto_MSAD"/>
</dbReference>
<organism evidence="1 2">
    <name type="scientific">Megalodesulfovibrio gigas (strain ATCC 19364 / DSM 1382 / NCIMB 9332 / VKM B-1759)</name>
    <name type="common">Desulfovibrio gigas</name>
    <dbReference type="NCBI Taxonomy" id="1121448"/>
    <lineage>
        <taxon>Bacteria</taxon>
        <taxon>Pseudomonadati</taxon>
        <taxon>Thermodesulfobacteriota</taxon>
        <taxon>Desulfovibrionia</taxon>
        <taxon>Desulfovibrionales</taxon>
        <taxon>Desulfovibrionaceae</taxon>
        <taxon>Megalodesulfovibrio</taxon>
    </lineage>
</organism>
<evidence type="ECO:0000313" key="2">
    <source>
        <dbReference type="Proteomes" id="UP000016587"/>
    </source>
</evidence>
<reference evidence="2" key="2">
    <citation type="submission" date="2013-07" db="EMBL/GenBank/DDBJ databases">
        <authorList>
            <person name="Morais-Silva F.O."/>
            <person name="Rezende A.M."/>
            <person name="Pimentel C."/>
            <person name="Resende D.M."/>
            <person name="Santos C.I."/>
            <person name="Clemente C."/>
            <person name="de Oliveira L.M."/>
            <person name="da Silva S.M."/>
            <person name="Costa D.A."/>
            <person name="Varela-Raposo A."/>
            <person name="Horacio E.C.A."/>
            <person name="Matos M."/>
            <person name="Flores O."/>
            <person name="Ruiz J.C."/>
            <person name="Rodrigues-Pousada C."/>
        </authorList>
    </citation>
    <scope>NUCLEOTIDE SEQUENCE [LARGE SCALE GENOMIC DNA]</scope>
    <source>
        <strain evidence="2">ATCC 19364 / DSM 1382 / NCIMB 9332 / VKM B-1759</strain>
    </source>
</reference>
<dbReference type="KEGG" id="dgg:DGI_1152"/>
<dbReference type="SUPFAM" id="SSF55331">
    <property type="entry name" value="Tautomerase/MIF"/>
    <property type="match status" value="1"/>
</dbReference>
<dbReference type="EMBL" id="CP006585">
    <property type="protein sequence ID" value="AGW13015.1"/>
    <property type="molecule type" value="Genomic_DNA"/>
</dbReference>
<protein>
    <submittedName>
        <fullName evidence="1">Putative tautomerase enzyme family protein</fullName>
    </submittedName>
</protein>
<dbReference type="eggNOG" id="COG1942">
    <property type="taxonomic scope" value="Bacteria"/>
</dbReference>
<dbReference type="OrthoDB" id="9804765at2"/>
<reference evidence="1 2" key="1">
    <citation type="journal article" date="2013" name="J. Bacteriol.">
        <title>Roles of HynAB and Ech, the only two hydrogenases found in the model sulfate reducer Desulfovibrio gigas.</title>
        <authorList>
            <person name="Morais-Silva F.O."/>
            <person name="Santos C.I."/>
            <person name="Rodrigues R."/>
            <person name="Pereira I.A."/>
            <person name="Rodrigues-Pousada C."/>
        </authorList>
    </citation>
    <scope>NUCLEOTIDE SEQUENCE [LARGE SCALE GENOMIC DNA]</scope>
    <source>
        <strain evidence="2">ATCC 19364 / DSM 1382 / NCIMB 9332 / VKM B-1759</strain>
    </source>
</reference>